<feature type="repeat" description="ANK" evidence="3">
    <location>
        <begin position="1554"/>
        <end position="1586"/>
    </location>
</feature>
<dbReference type="Pfam" id="PF13857">
    <property type="entry name" value="Ank_5"/>
    <property type="match status" value="1"/>
</dbReference>
<dbReference type="SUPFAM" id="SSF52540">
    <property type="entry name" value="P-loop containing nucleoside triphosphate hydrolases"/>
    <property type="match status" value="1"/>
</dbReference>
<evidence type="ECO:0000313" key="5">
    <source>
        <dbReference type="EMBL" id="KAJ3653051.1"/>
    </source>
</evidence>
<name>A0AA38IF57_9CUCU</name>
<dbReference type="PROSITE" id="PS50297">
    <property type="entry name" value="ANK_REP_REGION"/>
    <property type="match status" value="32"/>
</dbReference>
<feature type="region of interest" description="Disordered" evidence="4">
    <location>
        <begin position="1"/>
        <end position="31"/>
    </location>
</feature>
<dbReference type="PANTHER" id="PTHR24198">
    <property type="entry name" value="ANKYRIN REPEAT AND PROTEIN KINASE DOMAIN-CONTAINING PROTEIN"/>
    <property type="match status" value="1"/>
</dbReference>
<organism evidence="5 6">
    <name type="scientific">Zophobas morio</name>
    <dbReference type="NCBI Taxonomy" id="2755281"/>
    <lineage>
        <taxon>Eukaryota</taxon>
        <taxon>Metazoa</taxon>
        <taxon>Ecdysozoa</taxon>
        <taxon>Arthropoda</taxon>
        <taxon>Hexapoda</taxon>
        <taxon>Insecta</taxon>
        <taxon>Pterygota</taxon>
        <taxon>Neoptera</taxon>
        <taxon>Endopterygota</taxon>
        <taxon>Coleoptera</taxon>
        <taxon>Polyphaga</taxon>
        <taxon>Cucujiformia</taxon>
        <taxon>Tenebrionidae</taxon>
        <taxon>Zophobas</taxon>
    </lineage>
</organism>
<feature type="repeat" description="ANK" evidence="3">
    <location>
        <begin position="2337"/>
        <end position="2371"/>
    </location>
</feature>
<feature type="repeat" description="ANK" evidence="3">
    <location>
        <begin position="1828"/>
        <end position="1860"/>
    </location>
</feature>
<dbReference type="EMBL" id="JALNTZ010000005">
    <property type="protein sequence ID" value="KAJ3653051.1"/>
    <property type="molecule type" value="Genomic_DNA"/>
</dbReference>
<feature type="repeat" description="ANK" evidence="3">
    <location>
        <begin position="1997"/>
        <end position="2031"/>
    </location>
</feature>
<dbReference type="Pfam" id="PF12796">
    <property type="entry name" value="Ank_2"/>
    <property type="match status" value="9"/>
</dbReference>
<dbReference type="Pfam" id="PF13637">
    <property type="entry name" value="Ank_4"/>
    <property type="match status" value="1"/>
</dbReference>
<feature type="compositionally biased region" description="Polar residues" evidence="4">
    <location>
        <begin position="2566"/>
        <end position="2575"/>
    </location>
</feature>
<accession>A0AA38IF57</accession>
<feature type="repeat" description="ANK" evidence="3">
    <location>
        <begin position="2201"/>
        <end position="2235"/>
    </location>
</feature>
<feature type="repeat" description="ANK" evidence="3">
    <location>
        <begin position="1282"/>
        <end position="1314"/>
    </location>
</feature>
<feature type="repeat" description="ANK" evidence="3">
    <location>
        <begin position="2304"/>
        <end position="2336"/>
    </location>
</feature>
<feature type="repeat" description="ANK" evidence="3">
    <location>
        <begin position="1383"/>
        <end position="1417"/>
    </location>
</feature>
<feature type="repeat" description="ANK" evidence="3">
    <location>
        <begin position="2405"/>
        <end position="2439"/>
    </location>
</feature>
<feature type="repeat" description="ANK" evidence="3">
    <location>
        <begin position="1214"/>
        <end position="1246"/>
    </location>
</feature>
<feature type="repeat" description="ANK" evidence="3">
    <location>
        <begin position="1622"/>
        <end position="1654"/>
    </location>
</feature>
<feature type="repeat" description="ANK" evidence="3">
    <location>
        <begin position="1350"/>
        <end position="1382"/>
    </location>
</feature>
<feature type="repeat" description="ANK" evidence="3">
    <location>
        <begin position="1587"/>
        <end position="1621"/>
    </location>
</feature>
<feature type="repeat" description="ANK" evidence="3">
    <location>
        <begin position="2065"/>
        <end position="2099"/>
    </location>
</feature>
<evidence type="ECO:0000256" key="2">
    <source>
        <dbReference type="ARBA" id="ARBA00023043"/>
    </source>
</evidence>
<dbReference type="Proteomes" id="UP001168821">
    <property type="component" value="Unassembled WGS sequence"/>
</dbReference>
<feature type="repeat" description="ANK" evidence="3">
    <location>
        <begin position="1929"/>
        <end position="1963"/>
    </location>
</feature>
<feature type="repeat" description="ANK" evidence="3">
    <location>
        <begin position="2032"/>
        <end position="2064"/>
    </location>
</feature>
<evidence type="ECO:0000313" key="6">
    <source>
        <dbReference type="Proteomes" id="UP001168821"/>
    </source>
</evidence>
<feature type="repeat" description="ANK" evidence="3">
    <location>
        <begin position="1418"/>
        <end position="1450"/>
    </location>
</feature>
<feature type="repeat" description="ANK" evidence="3">
    <location>
        <begin position="2133"/>
        <end position="2167"/>
    </location>
</feature>
<feature type="repeat" description="ANK" evidence="3">
    <location>
        <begin position="1725"/>
        <end position="1759"/>
    </location>
</feature>
<dbReference type="Pfam" id="PF00023">
    <property type="entry name" value="Ank"/>
    <property type="match status" value="3"/>
</dbReference>
<dbReference type="PROSITE" id="PS50088">
    <property type="entry name" value="ANK_REPEAT"/>
    <property type="match status" value="38"/>
</dbReference>
<feature type="repeat" description="ANK" evidence="3">
    <location>
        <begin position="1657"/>
        <end position="1691"/>
    </location>
</feature>
<evidence type="ECO:0000256" key="4">
    <source>
        <dbReference type="SAM" id="MobiDB-lite"/>
    </source>
</evidence>
<comment type="caution">
    <text evidence="5">The sequence shown here is derived from an EMBL/GenBank/DDBJ whole genome shotgun (WGS) entry which is preliminary data.</text>
</comment>
<dbReference type="InterPro" id="IPR027417">
    <property type="entry name" value="P-loop_NTPase"/>
</dbReference>
<reference evidence="5" key="1">
    <citation type="journal article" date="2023" name="G3 (Bethesda)">
        <title>Whole genome assemblies of Zophobas morio and Tenebrio molitor.</title>
        <authorList>
            <person name="Kaur S."/>
            <person name="Stinson S.A."/>
            <person name="diCenzo G.C."/>
        </authorList>
    </citation>
    <scope>NUCLEOTIDE SEQUENCE</scope>
    <source>
        <strain evidence="5">QUZm001</strain>
    </source>
</reference>
<feature type="compositionally biased region" description="Polar residues" evidence="4">
    <location>
        <begin position="11"/>
        <end position="28"/>
    </location>
</feature>
<dbReference type="SMART" id="SM00248">
    <property type="entry name" value="ANK"/>
    <property type="match status" value="44"/>
</dbReference>
<keyword evidence="2 3" id="KW-0040">ANK repeat</keyword>
<dbReference type="Gene3D" id="3.40.50.300">
    <property type="entry name" value="P-loop containing nucleotide triphosphate hydrolases"/>
    <property type="match status" value="1"/>
</dbReference>
<proteinExistence type="predicted"/>
<feature type="repeat" description="ANK" evidence="3">
    <location>
        <begin position="1896"/>
        <end position="1928"/>
    </location>
</feature>
<keyword evidence="6" id="KW-1185">Reference proteome</keyword>
<feature type="repeat" description="ANK" evidence="3">
    <location>
        <begin position="1760"/>
        <end position="1792"/>
    </location>
</feature>
<evidence type="ECO:0000256" key="1">
    <source>
        <dbReference type="ARBA" id="ARBA00022737"/>
    </source>
</evidence>
<dbReference type="InterPro" id="IPR002110">
    <property type="entry name" value="Ankyrin_rpt"/>
</dbReference>
<feature type="repeat" description="ANK" evidence="3">
    <location>
        <begin position="1861"/>
        <end position="1895"/>
    </location>
</feature>
<dbReference type="InterPro" id="IPR036770">
    <property type="entry name" value="Ankyrin_rpt-contain_sf"/>
</dbReference>
<feature type="repeat" description="ANK" evidence="3">
    <location>
        <begin position="2440"/>
        <end position="2472"/>
    </location>
</feature>
<dbReference type="Gene3D" id="1.25.40.20">
    <property type="entry name" value="Ankyrin repeat-containing domain"/>
    <property type="match status" value="11"/>
</dbReference>
<protein>
    <recommendedName>
        <fullName evidence="7">Ankyrin repeat protein</fullName>
    </recommendedName>
</protein>
<feature type="repeat" description="ANK" evidence="3">
    <location>
        <begin position="1486"/>
        <end position="1518"/>
    </location>
</feature>
<feature type="repeat" description="ANK" evidence="3">
    <location>
        <begin position="1451"/>
        <end position="1485"/>
    </location>
</feature>
<feature type="repeat" description="ANK" evidence="3">
    <location>
        <begin position="1964"/>
        <end position="1996"/>
    </location>
</feature>
<feature type="repeat" description="ANK" evidence="3">
    <location>
        <begin position="2168"/>
        <end position="2200"/>
    </location>
</feature>
<feature type="repeat" description="ANK" evidence="3">
    <location>
        <begin position="2372"/>
        <end position="2404"/>
    </location>
</feature>
<evidence type="ECO:0008006" key="7">
    <source>
        <dbReference type="Google" id="ProtNLM"/>
    </source>
</evidence>
<feature type="repeat" description="ANK" evidence="3">
    <location>
        <begin position="2100"/>
        <end position="2132"/>
    </location>
</feature>
<feature type="repeat" description="ANK" evidence="3">
    <location>
        <begin position="2509"/>
        <end position="2541"/>
    </location>
</feature>
<feature type="repeat" description="ANK" evidence="3">
    <location>
        <begin position="1315"/>
        <end position="1349"/>
    </location>
</feature>
<feature type="repeat" description="ANK" evidence="3">
    <location>
        <begin position="1692"/>
        <end position="1724"/>
    </location>
</feature>
<dbReference type="PANTHER" id="PTHR24198:SF165">
    <property type="entry name" value="ANKYRIN REPEAT-CONTAINING PROTEIN-RELATED"/>
    <property type="match status" value="1"/>
</dbReference>
<sequence>MEQTEDESGEKQNTNPNSSQEENSSYVKKSTKRPLETYEKLSGTIDQGRDYEQIMCAFYALKLIVSQDVKDFKMTTNNKRYGTFNDIAIEVEFKNGTTRTFLFELKHKEAAKCVRKTDLRAGKRDFDIEKHFKSLSDVIVKDDVVCILYTNSPIDFKNKTSIEIGENLRLDKCDNVEYKNLLINTDSREEHNIFQLMDQFGNKLRFYFFSGQDNLEQTESHVQQILQHLVQCEIYKVFKHFMREWWSNDYVLSRDDVIATLTRLSLSPYIKCVSDNKKNHKTGYLAEAIMNFSVTIVDKTDENIIDHIWSNEAITQDEINEVTKKFELEATDLAKILWYLNKAPLIVKVKDANKTIIKTAVNLMNRATNSKKIILVGNITRSEFAEAEVFQDLSDLIKNFGTTEYCCNLLHSLEISIQEKKIICLKEFINIDGELSKVFGVADLLKMSQKNLNVGNREELPNPHVPRSVSTIFVKTQDIPDIYKSQNNQTLIIINCDKTFKDTFSKYNKFNCVEISDYLAKKSNEDKDIMILSTEKQCTIDQFTRICEKSKKLNVYLFQTFDDKFSVLRLQKANHLLPMFIDQSTTIVQNDISRHFNNSVNAICAPTGMGKSTLMKFLCNTCPSNDWGSYVNLRKCNSFFSKNPDFETILHYFLRNENSKEKTTEEQIKTILCQHKKIHLYLDGLNEVNNSYLNIILDFVKEASSRGIGVWISSRDNLHEILSKTLNIVPIKMHGLSQEEQKIYMHEKLVRKYREEQIQKIFDAIFTSVAVNSYQELLGNPLLLQVITEKLFDNDDIYQSIEEKNIFVPTEMYHLFLIGKITYTLNKIASKETLGQFEDIPSACLEQYEVSALKSSLDVKDFENLKLNSQKFEDFMNKIKTDGDKYGIIKKISKNGNPIFEHSICAEYLTCVWLEKHKDETLLKQVMFTERYKNLRVIFDILLAENNPLHLSIIYKNREQFEKHKDEMNRTDRAGRTSMHLISTYGTKYPDNTMRIHNRELSWYITMVKTLVQNCTSIDSKDNLIRYTCLDYSLETKCLYTIEVILETKKANFNDIKEKIFKYYKVETLAYYAARIGYPNLFSALIAEKPQLMDRKIRVQNLLLTAVNGIRNDCIMPPREGNIAVVDILLRKIFDTNNVPDYYYYEADGCSIVDIACKNRKYDMLKVLHKNGAACTRGRTVWHELAEKINPNEAELELLGNMDIAVDINKKCSKGLAALHVASQFGSLGIVKILLRKEADLYVTDEEGNTALHYASMSSEDNRDVMKLLLEKGIDINAQNKNGTTALQTACRNSNYDLTVTLLDSGASINIKDKDNKNALHYASEFWRENQDVIKLLIKRGLDINAESNKGETGLQLACLNCDSEIAEMFLKLGASLQSTGKEMNNALHSASASQEENGDIIKLLLKDGIDVNAQNKNGTTALQVACVEGVYENAKILLDFGASVDSKDKDNNNALHYASESQQNNRDIMQLLISKRIDVNVQNKTGQTALQLACLKGVFENVKILLHFGASVNSTDEDNNNALHYASKSKQVNGDVIKILSERGIDVNAKNKNGTTALQLACLTGVYQNAKILLDIGASIDSTDKDNKNALHFASESTQVNEDIIKTLTEKGIDVNAQDTNGTTAFQLACINGVYENAKTLLDVGASINIANHKNNNNNALHYASESQQNNRDIIGLLIENGIDVNAQNENGTTALQLACLKGVYENAITLLDFDASINRMDKEGNNALHYASKSQQNNHDIIELLSEEGIDINVQNQNGTTALQFACRKAVYENAEMLLYFGASINSTDKDNNNALHYASRSNQVNQDVIKILTEKGVDVNAQNKNGTTALQFACLSGVHENAATLLDFEASINITDKENKNALHYTSESKQVNRDIIKILTERGINVNAQNKSGTTALQLACLKAVHENVQTLLDFEASINSTDKNNKNALHYASESRQNNRDIIQLLIDKGIDVNIQNKNGTTALNLACLTGVNQNAKILLDKGASIDSMDKNNKNALHYASESQQNNQDIIQLLIGKGIDVNAQNKNGTTALQLACLTGVYQNAKILLDIGASIKSTDQNNKNALHYASESKQINRDIIKILIEKGMDVNAPSNNGETALQLACLTGVHENAETLLDFGAFINTTDKDNKTALHCASASKQVNRDVIKLLCEGGIGVNAQNNNDTTALQLACLNGVQENAEMLLHFGASINSTDKDNNNALHYASRSKQVNQVVIKILTEKDIDLNAQNKNGTTALQIACLTGVCQNAKTLLDIGASINSTDQNNKNALHYASESNQVNRDIIKMLTEKDIGLNAQNSSGTTALQLACLKGVHENAETLLDCGACINIMDNDNKNALHYASASQQNNQDIIKILTERGVDVNAQNINGATALQLACLSGVYENVKTLLDVGASIDIANSDKNNALHYASESQQNNRDIIGLLIEKGIDVNVQNNFGTTALQVACLQGVYENAKMLLDSSASVNITNKDNNHVLHYASRSRKNNRDLIELLLTQENIDVNVQNKHGITPLQFACLEGVYENVKVLLDSGASTDIMDKNDKNAFHYASQSLGDNRNVKELLTEKSTNNQGIQGANEGKEDD</sequence>
<dbReference type="SUPFAM" id="SSF48403">
    <property type="entry name" value="Ankyrin repeat"/>
    <property type="match status" value="6"/>
</dbReference>
<feature type="repeat" description="ANK" evidence="3">
    <location>
        <begin position="2236"/>
        <end position="2268"/>
    </location>
</feature>
<feature type="repeat" description="ANK" evidence="3">
    <location>
        <begin position="1247"/>
        <end position="1281"/>
    </location>
</feature>
<gene>
    <name evidence="5" type="ORF">Zmor_018969</name>
</gene>
<evidence type="ECO:0000256" key="3">
    <source>
        <dbReference type="PROSITE-ProRule" id="PRU00023"/>
    </source>
</evidence>
<feature type="repeat" description="ANK" evidence="3">
    <location>
        <begin position="1519"/>
        <end position="1553"/>
    </location>
</feature>
<keyword evidence="1" id="KW-0677">Repeat</keyword>
<feature type="region of interest" description="Disordered" evidence="4">
    <location>
        <begin position="2565"/>
        <end position="2584"/>
    </location>
</feature>
<feature type="repeat" description="ANK" evidence="3">
    <location>
        <begin position="1793"/>
        <end position="1827"/>
    </location>
</feature>
<feature type="repeat" description="ANK" evidence="3">
    <location>
        <begin position="2269"/>
        <end position="2303"/>
    </location>
</feature>